<dbReference type="InterPro" id="IPR036412">
    <property type="entry name" value="HAD-like_sf"/>
</dbReference>
<dbReference type="RefSeq" id="WP_006099624.1">
    <property type="nucleotide sequence ID" value="NZ_DS989845.1"/>
</dbReference>
<dbReference type="SFLD" id="SFLDG01129">
    <property type="entry name" value="C1.5:_HAD__Beta-PGM__Phosphata"/>
    <property type="match status" value="1"/>
</dbReference>
<name>B4VMD1_9CYAN</name>
<keyword evidence="2" id="KW-1185">Reference proteome</keyword>
<keyword evidence="1" id="KW-0378">Hydrolase</keyword>
<reference evidence="1 2" key="1">
    <citation type="submission" date="2008-07" db="EMBL/GenBank/DDBJ databases">
        <authorList>
            <person name="Tandeau de Marsac N."/>
            <person name="Ferriera S."/>
            <person name="Johnson J."/>
            <person name="Kravitz S."/>
            <person name="Beeson K."/>
            <person name="Sutton G."/>
            <person name="Rogers Y.-H."/>
            <person name="Friedman R."/>
            <person name="Frazier M."/>
            <person name="Venter J.C."/>
        </authorList>
    </citation>
    <scope>NUCLEOTIDE SEQUENCE [LARGE SCALE GENOMIC DNA]</scope>
    <source>
        <strain evidence="1 2">PCC 7420</strain>
    </source>
</reference>
<dbReference type="GO" id="GO:0016787">
    <property type="term" value="F:hydrolase activity"/>
    <property type="evidence" value="ECO:0007669"/>
    <property type="project" value="UniProtKB-KW"/>
</dbReference>
<dbReference type="NCBIfam" id="TIGR01549">
    <property type="entry name" value="HAD-SF-IA-v1"/>
    <property type="match status" value="1"/>
</dbReference>
<dbReference type="InterPro" id="IPR051828">
    <property type="entry name" value="HAD-like_hydrolase_domain"/>
</dbReference>
<proteinExistence type="predicted"/>
<dbReference type="HOGENOM" id="CLU_045011_8_0_3"/>
<dbReference type="Gene3D" id="1.10.150.720">
    <property type="entry name" value="Haloacid dehalogenase-like hydrolase"/>
    <property type="match status" value="1"/>
</dbReference>
<dbReference type="InterPro" id="IPR023214">
    <property type="entry name" value="HAD_sf"/>
</dbReference>
<dbReference type="Gene3D" id="3.40.50.1000">
    <property type="entry name" value="HAD superfamily/HAD-like"/>
    <property type="match status" value="1"/>
</dbReference>
<evidence type="ECO:0000313" key="2">
    <source>
        <dbReference type="Proteomes" id="UP000003835"/>
    </source>
</evidence>
<dbReference type="PANTHER" id="PTHR46191:SF2">
    <property type="entry name" value="HALOACID DEHALOGENASE-LIKE HYDROLASE DOMAIN-CONTAINING PROTEIN 3"/>
    <property type="match status" value="1"/>
</dbReference>
<dbReference type="Proteomes" id="UP000003835">
    <property type="component" value="Unassembled WGS sequence"/>
</dbReference>
<dbReference type="SUPFAM" id="SSF56784">
    <property type="entry name" value="HAD-like"/>
    <property type="match status" value="1"/>
</dbReference>
<dbReference type="InterPro" id="IPR011949">
    <property type="entry name" value="HAD-SF_hydro_IA_REG-2-like"/>
</dbReference>
<dbReference type="NCBIfam" id="TIGR01509">
    <property type="entry name" value="HAD-SF-IA-v3"/>
    <property type="match status" value="1"/>
</dbReference>
<dbReference type="CDD" id="cd16415">
    <property type="entry name" value="HAD_dREG-2_like"/>
    <property type="match status" value="1"/>
</dbReference>
<dbReference type="PRINTS" id="PR00413">
    <property type="entry name" value="HADHALOGNASE"/>
</dbReference>
<dbReference type="InterPro" id="IPR044924">
    <property type="entry name" value="HAD-SF_hydro_IA_REG-2-like_cap"/>
</dbReference>
<accession>B4VMD1</accession>
<dbReference type="Pfam" id="PF00702">
    <property type="entry name" value="Hydrolase"/>
    <property type="match status" value="1"/>
</dbReference>
<organism evidence="1 2">
    <name type="scientific">Coleofasciculus chthonoplastes PCC 7420</name>
    <dbReference type="NCBI Taxonomy" id="118168"/>
    <lineage>
        <taxon>Bacteria</taxon>
        <taxon>Bacillati</taxon>
        <taxon>Cyanobacteriota</taxon>
        <taxon>Cyanophyceae</taxon>
        <taxon>Coleofasciculales</taxon>
        <taxon>Coleofasciculaceae</taxon>
        <taxon>Coleofasciculus</taxon>
    </lineage>
</organism>
<dbReference type="AlphaFoldDB" id="B4VMD1"/>
<sequence>MTNDKGQMTNPKVILLDAVGTLFGVRGSVGQIYSAIARQFNVNVPPKLVNDAFFQAFAAADPLVFPDTDPKEIHECEFEWWRVIALRTFQKVGVLEQFADFTDFFDHLYTHFATAEPWFIYPDVIPALEAWQRVGIQLGVLSNFDSRLYLVLKALNLDEFFSSITISTEAGVAKPDPKIFTRALQKYECEPSQAWHVGDSLREDYQGAKAAGLRAIWLERSEDMAEI</sequence>
<gene>
    <name evidence="1" type="ORF">MC7420_1669</name>
</gene>
<protein>
    <submittedName>
        <fullName evidence="1">Haloacid dehalogenase-like hydrolase, putative</fullName>
    </submittedName>
</protein>
<dbReference type="InterPro" id="IPR006439">
    <property type="entry name" value="HAD-SF_hydro_IA"/>
</dbReference>
<evidence type="ECO:0000313" key="1">
    <source>
        <dbReference type="EMBL" id="EDX76666.1"/>
    </source>
</evidence>
<dbReference type="SFLD" id="SFLDS00003">
    <property type="entry name" value="Haloacid_Dehalogenase"/>
    <property type="match status" value="1"/>
</dbReference>
<dbReference type="eggNOG" id="COG1011">
    <property type="taxonomic scope" value="Bacteria"/>
</dbReference>
<dbReference type="EMBL" id="DS989845">
    <property type="protein sequence ID" value="EDX76666.1"/>
    <property type="molecule type" value="Genomic_DNA"/>
</dbReference>
<dbReference type="STRING" id="118168.MC7420_1669"/>
<dbReference type="PANTHER" id="PTHR46191">
    <property type="match status" value="1"/>
</dbReference>
<dbReference type="NCBIfam" id="TIGR02252">
    <property type="entry name" value="DREG-2"/>
    <property type="match status" value="1"/>
</dbReference>